<sequence length="310" mass="34182">MTSPAPLLGPASRLSDFFTTDEALAAGLRPRDLAAGDDFRQVFWGGYVKTSASPTYADEVAFALRVVPSAAFATEHSASRLLGGIAPGASNLHLGTTVRHKCKRDGIKLRFYTHPPRLVLVKGVWATAPPQTFLDLARSLEFADLLVLGDSLVRRSDCTPSDIQRFVADSSAHGASHARAVAKLVRSRVDSPNESRLRLLMVSGGLPEPTLNLVVHGTTRRASRKIDLAFEEYKVGVEFDGRHHIEQINQWNEDILRREELEAMGWRFIIITSSTLYAAPLDVLKRIADALVLAGATDIHLQQEWRRHFG</sequence>
<organism evidence="2 3">
    <name type="scientific">Flexivirga endophytica</name>
    <dbReference type="NCBI Taxonomy" id="1849103"/>
    <lineage>
        <taxon>Bacteria</taxon>
        <taxon>Bacillati</taxon>
        <taxon>Actinomycetota</taxon>
        <taxon>Actinomycetes</taxon>
        <taxon>Micrococcales</taxon>
        <taxon>Dermacoccaceae</taxon>
        <taxon>Flexivirga</taxon>
    </lineage>
</organism>
<keyword evidence="3" id="KW-1185">Reference proteome</keyword>
<dbReference type="InterPro" id="IPR011335">
    <property type="entry name" value="Restrct_endonuc-II-like"/>
</dbReference>
<dbReference type="InterPro" id="IPR049468">
    <property type="entry name" value="Restrct_endonuc-II-like_dom"/>
</dbReference>
<dbReference type="AlphaFoldDB" id="A0A916T6X9"/>
<dbReference type="EMBL" id="BMHI01000004">
    <property type="protein sequence ID" value="GGB34244.1"/>
    <property type="molecule type" value="Genomic_DNA"/>
</dbReference>
<feature type="domain" description="Restriction endonuclease type II-like" evidence="1">
    <location>
        <begin position="218"/>
        <end position="291"/>
    </location>
</feature>
<gene>
    <name evidence="2" type="ORF">GCM10011492_26100</name>
</gene>
<dbReference type="RefSeq" id="WP_188837476.1">
    <property type="nucleotide sequence ID" value="NZ_BMHI01000004.1"/>
</dbReference>
<dbReference type="Pfam" id="PF18741">
    <property type="entry name" value="MTES_1575"/>
    <property type="match status" value="1"/>
</dbReference>
<protein>
    <recommendedName>
        <fullName evidence="1">Restriction endonuclease type II-like domain-containing protein</fullName>
    </recommendedName>
</protein>
<dbReference type="Proteomes" id="UP000636793">
    <property type="component" value="Unassembled WGS sequence"/>
</dbReference>
<evidence type="ECO:0000313" key="3">
    <source>
        <dbReference type="Proteomes" id="UP000636793"/>
    </source>
</evidence>
<comment type="caution">
    <text evidence="2">The sequence shown here is derived from an EMBL/GenBank/DDBJ whole genome shotgun (WGS) entry which is preliminary data.</text>
</comment>
<reference evidence="2" key="1">
    <citation type="journal article" date="2014" name="Int. J. Syst. Evol. Microbiol.">
        <title>Complete genome sequence of Corynebacterium casei LMG S-19264T (=DSM 44701T), isolated from a smear-ripened cheese.</title>
        <authorList>
            <consortium name="US DOE Joint Genome Institute (JGI-PGF)"/>
            <person name="Walter F."/>
            <person name="Albersmeier A."/>
            <person name="Kalinowski J."/>
            <person name="Ruckert C."/>
        </authorList>
    </citation>
    <scope>NUCLEOTIDE SEQUENCE</scope>
    <source>
        <strain evidence="2">CGMCC 1.15085</strain>
    </source>
</reference>
<evidence type="ECO:0000313" key="2">
    <source>
        <dbReference type="EMBL" id="GGB34244.1"/>
    </source>
</evidence>
<dbReference type="SUPFAM" id="SSF52980">
    <property type="entry name" value="Restriction endonuclease-like"/>
    <property type="match status" value="1"/>
</dbReference>
<accession>A0A916T6X9</accession>
<dbReference type="Gene3D" id="3.40.960.10">
    <property type="entry name" value="VSR Endonuclease"/>
    <property type="match status" value="1"/>
</dbReference>
<evidence type="ECO:0000259" key="1">
    <source>
        <dbReference type="Pfam" id="PF18741"/>
    </source>
</evidence>
<proteinExistence type="predicted"/>
<reference evidence="2" key="2">
    <citation type="submission" date="2020-09" db="EMBL/GenBank/DDBJ databases">
        <authorList>
            <person name="Sun Q."/>
            <person name="Zhou Y."/>
        </authorList>
    </citation>
    <scope>NUCLEOTIDE SEQUENCE</scope>
    <source>
        <strain evidence="2">CGMCC 1.15085</strain>
    </source>
</reference>
<name>A0A916T6X9_9MICO</name>